<dbReference type="RefSeq" id="WP_048513504.1">
    <property type="nucleotide sequence ID" value="NZ_FUXD01000008.1"/>
</dbReference>
<dbReference type="EMBL" id="LEKT01000008">
    <property type="protein sequence ID" value="KMO87162.1"/>
    <property type="molecule type" value="Genomic_DNA"/>
</dbReference>
<protein>
    <submittedName>
        <fullName evidence="2">Uncharacterized protein</fullName>
    </submittedName>
</protein>
<dbReference type="PATRIC" id="fig|1122219.3.peg.3049"/>
<feature type="transmembrane region" description="Helical" evidence="1">
    <location>
        <begin position="96"/>
        <end position="120"/>
    </location>
</feature>
<comment type="caution">
    <text evidence="2">The sequence shown here is derived from an EMBL/GenBank/DDBJ whole genome shotgun (WGS) entry which is preliminary data.</text>
</comment>
<evidence type="ECO:0000256" key="1">
    <source>
        <dbReference type="SAM" id="Phobius"/>
    </source>
</evidence>
<organism evidence="2 3">
    <name type="scientific">Megasphaera cerevisiae DSM 20462</name>
    <dbReference type="NCBI Taxonomy" id="1122219"/>
    <lineage>
        <taxon>Bacteria</taxon>
        <taxon>Bacillati</taxon>
        <taxon>Bacillota</taxon>
        <taxon>Negativicutes</taxon>
        <taxon>Veillonellales</taxon>
        <taxon>Veillonellaceae</taxon>
        <taxon>Megasphaera</taxon>
    </lineage>
</organism>
<name>A0A0J6WZ61_9FIRM</name>
<keyword evidence="1" id="KW-1133">Transmembrane helix</keyword>
<accession>A0A0J6WZ61</accession>
<proteinExistence type="predicted"/>
<dbReference type="InParanoid" id="A0A0J6WZ61"/>
<reference evidence="2 3" key="1">
    <citation type="submission" date="2015-06" db="EMBL/GenBank/DDBJ databases">
        <title>Draft genome sequence of beer spoilage bacterium Megasphaera cerevisiae type strain 20462.</title>
        <authorList>
            <person name="Kutumbaka K."/>
            <person name="Pasmowitz J."/>
            <person name="Mategko J."/>
            <person name="Reyes D."/>
            <person name="Friedrich A."/>
            <person name="Han S."/>
            <person name="Martens-Habbena W."/>
            <person name="Neal-McKinney J."/>
            <person name="Janagama H.K."/>
            <person name="Nadala C."/>
            <person name="Samadpour M."/>
        </authorList>
    </citation>
    <scope>NUCLEOTIDE SEQUENCE [LARGE SCALE GENOMIC DNA]</scope>
    <source>
        <strain evidence="2 3">DSM 20462</strain>
    </source>
</reference>
<evidence type="ECO:0000313" key="2">
    <source>
        <dbReference type="EMBL" id="KMO87162.1"/>
    </source>
</evidence>
<gene>
    <name evidence="2" type="ORF">AB840_03770</name>
</gene>
<keyword evidence="1" id="KW-0472">Membrane</keyword>
<evidence type="ECO:0000313" key="3">
    <source>
        <dbReference type="Proteomes" id="UP000036503"/>
    </source>
</evidence>
<keyword evidence="3" id="KW-1185">Reference proteome</keyword>
<sequence>MDDVTKILVDGQQQTNKSLAEVLSTVAQLNSKIDALSVRQSEREKQYVLREEHFQQEITGVKEDAQEYQDTSDDRFETIETTLQTHDKKISKMEGIGIAIGVLLTVLNIGTSFISIVHYFPSLFK</sequence>
<dbReference type="Proteomes" id="UP000036503">
    <property type="component" value="Unassembled WGS sequence"/>
</dbReference>
<keyword evidence="1" id="KW-0812">Transmembrane</keyword>
<dbReference type="AlphaFoldDB" id="A0A0J6WZ61"/>